<evidence type="ECO:0000259" key="6">
    <source>
        <dbReference type="Pfam" id="PF01509"/>
    </source>
</evidence>
<dbReference type="GO" id="GO:0003723">
    <property type="term" value="F:RNA binding"/>
    <property type="evidence" value="ECO:0007669"/>
    <property type="project" value="InterPro"/>
</dbReference>
<dbReference type="STRING" id="1798491.A3C87_03285"/>
<dbReference type="AlphaFoldDB" id="A0A1F6DI71"/>
<proteinExistence type="inferred from homology"/>
<dbReference type="EC" id="5.4.99.25" evidence="3"/>
<keyword evidence="4" id="KW-0819">tRNA processing</keyword>
<dbReference type="Proteomes" id="UP000176511">
    <property type="component" value="Unassembled WGS sequence"/>
</dbReference>
<comment type="catalytic activity">
    <reaction evidence="1">
        <text>uridine(55) in tRNA = pseudouridine(55) in tRNA</text>
        <dbReference type="Rhea" id="RHEA:42532"/>
        <dbReference type="Rhea" id="RHEA-COMP:10101"/>
        <dbReference type="Rhea" id="RHEA-COMP:10102"/>
        <dbReference type="ChEBI" id="CHEBI:65314"/>
        <dbReference type="ChEBI" id="CHEBI:65315"/>
        <dbReference type="EC" id="5.4.99.25"/>
    </reaction>
</comment>
<evidence type="ECO:0000256" key="4">
    <source>
        <dbReference type="ARBA" id="ARBA00022694"/>
    </source>
</evidence>
<evidence type="ECO:0000256" key="2">
    <source>
        <dbReference type="ARBA" id="ARBA00005642"/>
    </source>
</evidence>
<dbReference type="InterPro" id="IPR014780">
    <property type="entry name" value="tRNA_psdUridine_synth_TruB"/>
</dbReference>
<dbReference type="InterPro" id="IPR020103">
    <property type="entry name" value="PsdUridine_synth_cat_dom_sf"/>
</dbReference>
<keyword evidence="5" id="KW-0413">Isomerase</keyword>
<evidence type="ECO:0000313" key="7">
    <source>
        <dbReference type="EMBL" id="OGG61149.1"/>
    </source>
</evidence>
<gene>
    <name evidence="7" type="ORF">A3C87_03285</name>
</gene>
<dbReference type="Pfam" id="PF01509">
    <property type="entry name" value="TruB_N"/>
    <property type="match status" value="1"/>
</dbReference>
<dbReference type="InterPro" id="IPR002501">
    <property type="entry name" value="PsdUridine_synth_N"/>
</dbReference>
<evidence type="ECO:0000256" key="5">
    <source>
        <dbReference type="ARBA" id="ARBA00023235"/>
    </source>
</evidence>
<comment type="caution">
    <text evidence="7">The sequence shown here is derived from an EMBL/GenBank/DDBJ whole genome shotgun (WGS) entry which is preliminary data.</text>
</comment>
<comment type="similarity">
    <text evidence="2">Belongs to the pseudouridine synthase TruB family. Type 1 subfamily.</text>
</comment>
<dbReference type="PANTHER" id="PTHR13767">
    <property type="entry name" value="TRNA-PSEUDOURIDINE SYNTHASE"/>
    <property type="match status" value="1"/>
</dbReference>
<protein>
    <recommendedName>
        <fullName evidence="3">tRNA pseudouridine(55) synthase</fullName>
        <ecNumber evidence="3">5.4.99.25</ecNumber>
    </recommendedName>
</protein>
<dbReference type="Gene3D" id="3.30.2350.10">
    <property type="entry name" value="Pseudouridine synthase"/>
    <property type="match status" value="1"/>
</dbReference>
<organism evidence="7 8">
    <name type="scientific">Candidatus Kaiserbacteria bacterium RIFCSPHIGHO2_02_FULL_49_34</name>
    <dbReference type="NCBI Taxonomy" id="1798491"/>
    <lineage>
        <taxon>Bacteria</taxon>
        <taxon>Candidatus Kaiseribacteriota</taxon>
    </lineage>
</organism>
<dbReference type="SUPFAM" id="SSF55120">
    <property type="entry name" value="Pseudouridine synthase"/>
    <property type="match status" value="1"/>
</dbReference>
<evidence type="ECO:0000256" key="3">
    <source>
        <dbReference type="ARBA" id="ARBA00012787"/>
    </source>
</evidence>
<dbReference type="PANTHER" id="PTHR13767:SF2">
    <property type="entry name" value="PSEUDOURIDYLATE SYNTHASE TRUB1"/>
    <property type="match status" value="1"/>
</dbReference>
<dbReference type="GO" id="GO:1990481">
    <property type="term" value="P:mRNA pseudouridine synthesis"/>
    <property type="evidence" value="ECO:0007669"/>
    <property type="project" value="TreeGrafter"/>
</dbReference>
<evidence type="ECO:0000256" key="1">
    <source>
        <dbReference type="ARBA" id="ARBA00000385"/>
    </source>
</evidence>
<feature type="domain" description="Pseudouridine synthase II N-terminal" evidence="6">
    <location>
        <begin position="38"/>
        <end position="165"/>
    </location>
</feature>
<dbReference type="EMBL" id="MFLE01000025">
    <property type="protein sequence ID" value="OGG61149.1"/>
    <property type="molecule type" value="Genomic_DNA"/>
</dbReference>
<dbReference type="GO" id="GO:0160148">
    <property type="term" value="F:tRNA pseudouridine(55) synthase activity"/>
    <property type="evidence" value="ECO:0007669"/>
    <property type="project" value="UniProtKB-EC"/>
</dbReference>
<name>A0A1F6DI71_9BACT</name>
<evidence type="ECO:0000313" key="8">
    <source>
        <dbReference type="Proteomes" id="UP000176511"/>
    </source>
</evidence>
<reference evidence="7 8" key="1">
    <citation type="journal article" date="2016" name="Nat. Commun.">
        <title>Thousands of microbial genomes shed light on interconnected biogeochemical processes in an aquifer system.</title>
        <authorList>
            <person name="Anantharaman K."/>
            <person name="Brown C.T."/>
            <person name="Hug L.A."/>
            <person name="Sharon I."/>
            <person name="Castelle C.J."/>
            <person name="Probst A.J."/>
            <person name="Thomas B.C."/>
            <person name="Singh A."/>
            <person name="Wilkins M.J."/>
            <person name="Karaoz U."/>
            <person name="Brodie E.L."/>
            <person name="Williams K.H."/>
            <person name="Hubbard S.S."/>
            <person name="Banfield J.F."/>
        </authorList>
    </citation>
    <scope>NUCLEOTIDE SEQUENCE [LARGE SCALE GENOMIC DNA]</scope>
</reference>
<accession>A0A1F6DI71</accession>
<sequence length="272" mass="30101">MKIPKYVALQKAVGETPLSCAEAYRARHPELIGVPLSYAGRLDPLASGALLVLIGDECKQQKKYHGLDKEYVIEVVIGIGSDTGDVMGRLSADASLSRTPKETDLTTIARELSGKMLSLPYPAFSSKTVHGKPLHTWACEGRLNEIEIPTQTAPLYEMKFLSMRTMPAAELAETAIEKMNTIPPVEDARKALGNDFRRGDIREDWKQFALAKKDIPYTIATFRVCAGSGMYMRTLANEIAKKFATNGLCLSIHRSKIGTLHHFLGISFFRKK</sequence>
<dbReference type="GO" id="GO:0006400">
    <property type="term" value="P:tRNA modification"/>
    <property type="evidence" value="ECO:0007669"/>
    <property type="project" value="TreeGrafter"/>
</dbReference>